<comment type="caution">
    <text evidence="1">The sequence shown here is derived from an EMBL/GenBank/DDBJ whole genome shotgun (WGS) entry which is preliminary data.</text>
</comment>
<sequence>MANDPGIWGEVRDIYNCPEGQRAIVGGLSGEPLVTVTCEGCGAPNRTPELIQPQIKVDQGVAICRERSTR</sequence>
<dbReference type="AlphaFoldDB" id="A0A1F5Z1T8"/>
<proteinExistence type="predicted"/>
<name>A0A1F5Z1T8_9BACT</name>
<dbReference type="Proteomes" id="UP000177354">
    <property type="component" value="Unassembled WGS sequence"/>
</dbReference>
<dbReference type="EMBL" id="MFJF01000017">
    <property type="protein sequence ID" value="OGG06294.1"/>
    <property type="molecule type" value="Genomic_DNA"/>
</dbReference>
<reference evidence="1 2" key="1">
    <citation type="journal article" date="2016" name="Nat. Commun.">
        <title>Thousands of microbial genomes shed light on interconnected biogeochemical processes in an aquifer system.</title>
        <authorList>
            <person name="Anantharaman K."/>
            <person name="Brown C.T."/>
            <person name="Hug L.A."/>
            <person name="Sharon I."/>
            <person name="Castelle C.J."/>
            <person name="Probst A.J."/>
            <person name="Thomas B.C."/>
            <person name="Singh A."/>
            <person name="Wilkins M.J."/>
            <person name="Karaoz U."/>
            <person name="Brodie E.L."/>
            <person name="Williams K.H."/>
            <person name="Hubbard S.S."/>
            <person name="Banfield J.F."/>
        </authorList>
    </citation>
    <scope>NUCLEOTIDE SEQUENCE [LARGE SCALE GENOMIC DNA]</scope>
</reference>
<evidence type="ECO:0000313" key="1">
    <source>
        <dbReference type="EMBL" id="OGG06294.1"/>
    </source>
</evidence>
<evidence type="ECO:0000313" key="2">
    <source>
        <dbReference type="Proteomes" id="UP000177354"/>
    </source>
</evidence>
<accession>A0A1F5Z1T8</accession>
<protein>
    <submittedName>
        <fullName evidence="1">Uncharacterized protein</fullName>
    </submittedName>
</protein>
<gene>
    <name evidence="1" type="ORF">A2777_05265</name>
</gene>
<organism evidence="1 2">
    <name type="scientific">Candidatus Gottesmanbacteria bacterium RIFCSPHIGHO2_01_FULL_40_15</name>
    <dbReference type="NCBI Taxonomy" id="1798376"/>
    <lineage>
        <taxon>Bacteria</taxon>
        <taxon>Candidatus Gottesmaniibacteriota</taxon>
    </lineage>
</organism>